<sequence length="98" mass="10507">MPSSTSSESSSPSHASSSSLPSSFESKSLDPPLLSSAAVLKQTKKCNGCDKNARNNSCYCSNSCWLKKEIGEIISSKIILESHLRSANIQCRHGFSNP</sequence>
<proteinExistence type="predicted"/>
<organism evidence="1 2">
    <name type="scientific">Panagrolaimus sp. PS1159</name>
    <dbReference type="NCBI Taxonomy" id="55785"/>
    <lineage>
        <taxon>Eukaryota</taxon>
        <taxon>Metazoa</taxon>
        <taxon>Ecdysozoa</taxon>
        <taxon>Nematoda</taxon>
        <taxon>Chromadorea</taxon>
        <taxon>Rhabditida</taxon>
        <taxon>Tylenchina</taxon>
        <taxon>Panagrolaimomorpha</taxon>
        <taxon>Panagrolaimoidea</taxon>
        <taxon>Panagrolaimidae</taxon>
        <taxon>Panagrolaimus</taxon>
    </lineage>
</organism>
<dbReference type="Proteomes" id="UP000887580">
    <property type="component" value="Unplaced"/>
</dbReference>
<name>A0AC35GTY2_9BILA</name>
<evidence type="ECO:0000313" key="2">
    <source>
        <dbReference type="WBParaSite" id="PS1159_v2.g875.t1"/>
    </source>
</evidence>
<accession>A0AC35GTY2</accession>
<reference evidence="2" key="1">
    <citation type="submission" date="2022-11" db="UniProtKB">
        <authorList>
            <consortium name="WormBaseParasite"/>
        </authorList>
    </citation>
    <scope>IDENTIFICATION</scope>
</reference>
<dbReference type="WBParaSite" id="PS1159_v2.g875.t1">
    <property type="protein sequence ID" value="PS1159_v2.g875.t1"/>
    <property type="gene ID" value="PS1159_v2.g875"/>
</dbReference>
<evidence type="ECO:0000313" key="1">
    <source>
        <dbReference type="Proteomes" id="UP000887580"/>
    </source>
</evidence>
<protein>
    <submittedName>
        <fullName evidence="2">Uncharacterized protein</fullName>
    </submittedName>
</protein>